<dbReference type="InterPro" id="IPR052178">
    <property type="entry name" value="Sec_Metab_Biosynth_SDR"/>
</dbReference>
<dbReference type="OrthoDB" id="286404at2"/>
<dbReference type="FunFam" id="3.40.50.720:FF:000084">
    <property type="entry name" value="Short-chain dehydrogenase reductase"/>
    <property type="match status" value="1"/>
</dbReference>
<dbReference type="PRINTS" id="PR00081">
    <property type="entry name" value="GDHRDH"/>
</dbReference>
<proteinExistence type="inferred from homology"/>
<dbReference type="RefSeq" id="WP_139941439.1">
    <property type="nucleotide sequence ID" value="NZ_JBHSYP010000002.1"/>
</dbReference>
<dbReference type="PRINTS" id="PR00080">
    <property type="entry name" value="SDRFAMILY"/>
</dbReference>
<dbReference type="Proteomes" id="UP000319148">
    <property type="component" value="Unassembled WGS sequence"/>
</dbReference>
<reference evidence="6" key="1">
    <citation type="submission" date="2019-06" db="EMBL/GenBank/DDBJ databases">
        <title>The complete genome of Emcibacter congregatus ZYLT.</title>
        <authorList>
            <person name="Zhao Z."/>
        </authorList>
    </citation>
    <scope>NUCLEOTIDE SEQUENCE [LARGE SCALE GENOMIC DNA]</scope>
    <source>
        <strain evidence="6">MCCC 1A06723</strain>
    </source>
</reference>
<dbReference type="PANTHER" id="PTHR43618:SF8">
    <property type="entry name" value="7ALPHA-HYDROXYSTEROID DEHYDROGENASE"/>
    <property type="match status" value="1"/>
</dbReference>
<dbReference type="InterPro" id="IPR020904">
    <property type="entry name" value="Sc_DH/Rdtase_CS"/>
</dbReference>
<protein>
    <submittedName>
        <fullName evidence="5">SDR family oxidoreductase</fullName>
    </submittedName>
</protein>
<evidence type="ECO:0000313" key="6">
    <source>
        <dbReference type="Proteomes" id="UP000319148"/>
    </source>
</evidence>
<dbReference type="GO" id="GO:0005829">
    <property type="term" value="C:cytosol"/>
    <property type="evidence" value="ECO:0007669"/>
    <property type="project" value="TreeGrafter"/>
</dbReference>
<evidence type="ECO:0000256" key="3">
    <source>
        <dbReference type="ARBA" id="ARBA00023002"/>
    </source>
</evidence>
<keyword evidence="2" id="KW-0521">NADP</keyword>
<dbReference type="InterPro" id="IPR002347">
    <property type="entry name" value="SDR_fam"/>
</dbReference>
<organism evidence="5 6">
    <name type="scientific">Emcibacter nanhaiensis</name>
    <dbReference type="NCBI Taxonomy" id="1505037"/>
    <lineage>
        <taxon>Bacteria</taxon>
        <taxon>Pseudomonadati</taxon>
        <taxon>Pseudomonadota</taxon>
        <taxon>Alphaproteobacteria</taxon>
        <taxon>Emcibacterales</taxon>
        <taxon>Emcibacteraceae</taxon>
        <taxon>Emcibacter</taxon>
    </lineage>
</organism>
<comment type="similarity">
    <text evidence="1 4">Belongs to the short-chain dehydrogenases/reductases (SDR) family.</text>
</comment>
<comment type="caution">
    <text evidence="5">The sequence shown here is derived from an EMBL/GenBank/DDBJ whole genome shotgun (WGS) entry which is preliminary data.</text>
</comment>
<evidence type="ECO:0000313" key="5">
    <source>
        <dbReference type="EMBL" id="TPD59220.1"/>
    </source>
</evidence>
<accession>A0A501PFL3</accession>
<dbReference type="InterPro" id="IPR036291">
    <property type="entry name" value="NAD(P)-bd_dom_sf"/>
</dbReference>
<dbReference type="GO" id="GO:0008709">
    <property type="term" value="F:cholate 7-alpha-dehydrogenase (NAD+) activity"/>
    <property type="evidence" value="ECO:0007669"/>
    <property type="project" value="TreeGrafter"/>
</dbReference>
<dbReference type="PANTHER" id="PTHR43618">
    <property type="entry name" value="7-ALPHA-HYDROXYSTEROID DEHYDROGENASE"/>
    <property type="match status" value="1"/>
</dbReference>
<dbReference type="Pfam" id="PF00106">
    <property type="entry name" value="adh_short"/>
    <property type="match status" value="1"/>
</dbReference>
<sequence length="257" mass="27366">MKNLFDISGKTAVITGGSRGIGAMIARGFVEYGVKTYICSRKLEQCEATVEELSKYGEIIGLQADLSTMEGVTAFADQIKEREDSLDILINNAGAAWGAPLEEFPEAGWDKVMDTNVKGVFFLTQKLLPLLKKAGSAEDPARVVNVGSVDGLHVPDPETYSYSASKAAVLHMTRVLAKRLARDHINVTAIAPGPFPSAMTKGLFEAVGVDKITDEVPLGRIGTPEDMAGVAIYLCSRAGAYVTGEHVTVDGGWATTV</sequence>
<dbReference type="PROSITE" id="PS00061">
    <property type="entry name" value="ADH_SHORT"/>
    <property type="match status" value="1"/>
</dbReference>
<dbReference type="AlphaFoldDB" id="A0A501PFL3"/>
<evidence type="ECO:0000256" key="2">
    <source>
        <dbReference type="ARBA" id="ARBA00022857"/>
    </source>
</evidence>
<keyword evidence="6" id="KW-1185">Reference proteome</keyword>
<keyword evidence="3" id="KW-0560">Oxidoreductase</keyword>
<evidence type="ECO:0000256" key="1">
    <source>
        <dbReference type="ARBA" id="ARBA00006484"/>
    </source>
</evidence>
<name>A0A501PFL3_9PROT</name>
<dbReference type="EMBL" id="VFIY01000015">
    <property type="protein sequence ID" value="TPD59220.1"/>
    <property type="molecule type" value="Genomic_DNA"/>
</dbReference>
<evidence type="ECO:0000256" key="4">
    <source>
        <dbReference type="RuleBase" id="RU000363"/>
    </source>
</evidence>
<gene>
    <name evidence="5" type="ORF">FIV46_13405</name>
</gene>
<dbReference type="SUPFAM" id="SSF51735">
    <property type="entry name" value="NAD(P)-binding Rossmann-fold domains"/>
    <property type="match status" value="1"/>
</dbReference>
<dbReference type="Gene3D" id="3.40.50.720">
    <property type="entry name" value="NAD(P)-binding Rossmann-like Domain"/>
    <property type="match status" value="1"/>
</dbReference>